<feature type="compositionally biased region" description="Low complexity" evidence="1">
    <location>
        <begin position="44"/>
        <end position="53"/>
    </location>
</feature>
<dbReference type="Proteomes" id="UP000299102">
    <property type="component" value="Unassembled WGS sequence"/>
</dbReference>
<evidence type="ECO:0000313" key="2">
    <source>
        <dbReference type="EMBL" id="GBP95029.1"/>
    </source>
</evidence>
<protein>
    <submittedName>
        <fullName evidence="2">Uncharacterized protein</fullName>
    </submittedName>
</protein>
<dbReference type="AlphaFoldDB" id="A0A4C2A773"/>
<feature type="region of interest" description="Disordered" evidence="1">
    <location>
        <begin position="32"/>
        <end position="64"/>
    </location>
</feature>
<accession>A0A4C2A773</accession>
<organism evidence="2 3">
    <name type="scientific">Eumeta variegata</name>
    <name type="common">Bagworm moth</name>
    <name type="synonym">Eumeta japonica</name>
    <dbReference type="NCBI Taxonomy" id="151549"/>
    <lineage>
        <taxon>Eukaryota</taxon>
        <taxon>Metazoa</taxon>
        <taxon>Ecdysozoa</taxon>
        <taxon>Arthropoda</taxon>
        <taxon>Hexapoda</taxon>
        <taxon>Insecta</taxon>
        <taxon>Pterygota</taxon>
        <taxon>Neoptera</taxon>
        <taxon>Endopterygota</taxon>
        <taxon>Lepidoptera</taxon>
        <taxon>Glossata</taxon>
        <taxon>Ditrysia</taxon>
        <taxon>Tineoidea</taxon>
        <taxon>Psychidae</taxon>
        <taxon>Oiketicinae</taxon>
        <taxon>Eumeta</taxon>
    </lineage>
</organism>
<reference evidence="2 3" key="1">
    <citation type="journal article" date="2019" name="Commun. Biol.">
        <title>The bagworm genome reveals a unique fibroin gene that provides high tensile strength.</title>
        <authorList>
            <person name="Kono N."/>
            <person name="Nakamura H."/>
            <person name="Ohtoshi R."/>
            <person name="Tomita M."/>
            <person name="Numata K."/>
            <person name="Arakawa K."/>
        </authorList>
    </citation>
    <scope>NUCLEOTIDE SEQUENCE [LARGE SCALE GENOMIC DNA]</scope>
</reference>
<comment type="caution">
    <text evidence="2">The sequence shown here is derived from an EMBL/GenBank/DDBJ whole genome shotgun (WGS) entry which is preliminary data.</text>
</comment>
<gene>
    <name evidence="2" type="ORF">EVAR_91836_1</name>
</gene>
<sequence length="92" mass="10268">MILAPVHHSVRFRHIRVQLSFSLERNELYTPDAQAPRPADTVGAGRRPCLPAARRPPRDVTRRHRPSCDAIIAAARVVCALRRKIVGSVANQ</sequence>
<name>A0A4C2A773_EUMVA</name>
<dbReference type="EMBL" id="BGZK01002576">
    <property type="protein sequence ID" value="GBP95029.1"/>
    <property type="molecule type" value="Genomic_DNA"/>
</dbReference>
<keyword evidence="3" id="KW-1185">Reference proteome</keyword>
<proteinExistence type="predicted"/>
<evidence type="ECO:0000313" key="3">
    <source>
        <dbReference type="Proteomes" id="UP000299102"/>
    </source>
</evidence>
<evidence type="ECO:0000256" key="1">
    <source>
        <dbReference type="SAM" id="MobiDB-lite"/>
    </source>
</evidence>